<comment type="catalytic activity">
    <reaction evidence="7">
        <text>L-threonyl-[protein] + ATP = O-phospho-L-threonyl-[protein] + ADP + H(+)</text>
        <dbReference type="Rhea" id="RHEA:46608"/>
        <dbReference type="Rhea" id="RHEA-COMP:11060"/>
        <dbReference type="Rhea" id="RHEA-COMP:11605"/>
        <dbReference type="ChEBI" id="CHEBI:15378"/>
        <dbReference type="ChEBI" id="CHEBI:30013"/>
        <dbReference type="ChEBI" id="CHEBI:30616"/>
        <dbReference type="ChEBI" id="CHEBI:61977"/>
        <dbReference type="ChEBI" id="CHEBI:456216"/>
        <dbReference type="EC" id="2.7.11.1"/>
    </reaction>
</comment>
<dbReference type="InterPro" id="IPR008271">
    <property type="entry name" value="Ser/Thr_kinase_AS"/>
</dbReference>
<keyword evidence="4 9" id="KW-0547">Nucleotide-binding</keyword>
<dbReference type="GO" id="GO:0005524">
    <property type="term" value="F:ATP binding"/>
    <property type="evidence" value="ECO:0007669"/>
    <property type="project" value="UniProtKB-UniRule"/>
</dbReference>
<feature type="binding site" evidence="9">
    <location>
        <position position="58"/>
    </location>
    <ligand>
        <name>ATP</name>
        <dbReference type="ChEBI" id="CHEBI:30616"/>
    </ligand>
</feature>
<dbReference type="RefSeq" id="WP_213499312.1">
    <property type="nucleotide sequence ID" value="NZ_CP074694.1"/>
</dbReference>
<dbReference type="SUPFAM" id="SSF56112">
    <property type="entry name" value="Protein kinase-like (PK-like)"/>
    <property type="match status" value="1"/>
</dbReference>
<dbReference type="CDD" id="cd14014">
    <property type="entry name" value="STKc_PknB_like"/>
    <property type="match status" value="1"/>
</dbReference>
<dbReference type="Gene3D" id="1.10.510.10">
    <property type="entry name" value="Transferase(Phosphotransferase) domain 1"/>
    <property type="match status" value="1"/>
</dbReference>
<dbReference type="FunFam" id="1.10.510.10:FF:000021">
    <property type="entry name" value="Serine/threonine protein kinase"/>
    <property type="match status" value="1"/>
</dbReference>
<evidence type="ECO:0000256" key="8">
    <source>
        <dbReference type="ARBA" id="ARBA00048679"/>
    </source>
</evidence>
<dbReference type="KEGG" id="tsph:KIH39_10670"/>
<dbReference type="InterPro" id="IPR000719">
    <property type="entry name" value="Prot_kinase_dom"/>
</dbReference>
<keyword evidence="3" id="KW-0808">Transferase</keyword>
<dbReference type="FunFam" id="3.30.200.20:FF:000035">
    <property type="entry name" value="Serine/threonine protein kinase Stk1"/>
    <property type="match status" value="1"/>
</dbReference>
<dbReference type="AlphaFoldDB" id="A0A8E6EWZ8"/>
<keyword evidence="2 12" id="KW-0723">Serine/threonine-protein kinase</keyword>
<evidence type="ECO:0000256" key="9">
    <source>
        <dbReference type="PROSITE-ProRule" id="PRU10141"/>
    </source>
</evidence>
<dbReference type="Gene3D" id="3.30.200.20">
    <property type="entry name" value="Phosphorylase Kinase, domain 1"/>
    <property type="match status" value="1"/>
</dbReference>
<dbReference type="SMART" id="SM00220">
    <property type="entry name" value="S_TKc"/>
    <property type="match status" value="1"/>
</dbReference>
<dbReference type="EC" id="2.7.11.1" evidence="1"/>
<keyword evidence="13" id="KW-1185">Reference proteome</keyword>
<evidence type="ECO:0000256" key="1">
    <source>
        <dbReference type="ARBA" id="ARBA00012513"/>
    </source>
</evidence>
<name>A0A8E6EWZ8_9BACT</name>
<dbReference type="EMBL" id="CP074694">
    <property type="protein sequence ID" value="QVL34342.1"/>
    <property type="molecule type" value="Genomic_DNA"/>
</dbReference>
<feature type="domain" description="Protein kinase" evidence="11">
    <location>
        <begin position="29"/>
        <end position="302"/>
    </location>
</feature>
<accession>A0A8E6EWZ8</accession>
<organism evidence="12 13">
    <name type="scientific">Telmatocola sphagniphila</name>
    <dbReference type="NCBI Taxonomy" id="1123043"/>
    <lineage>
        <taxon>Bacteria</taxon>
        <taxon>Pseudomonadati</taxon>
        <taxon>Planctomycetota</taxon>
        <taxon>Planctomycetia</taxon>
        <taxon>Gemmatales</taxon>
        <taxon>Gemmataceae</taxon>
    </lineage>
</organism>
<dbReference type="Proteomes" id="UP000676194">
    <property type="component" value="Chromosome"/>
</dbReference>
<evidence type="ECO:0000256" key="7">
    <source>
        <dbReference type="ARBA" id="ARBA00047899"/>
    </source>
</evidence>
<dbReference type="PROSITE" id="PS00107">
    <property type="entry name" value="PROTEIN_KINASE_ATP"/>
    <property type="match status" value="1"/>
</dbReference>
<dbReference type="PROSITE" id="PS50011">
    <property type="entry name" value="PROTEIN_KINASE_DOM"/>
    <property type="match status" value="1"/>
</dbReference>
<dbReference type="PANTHER" id="PTHR43289">
    <property type="entry name" value="MITOGEN-ACTIVATED PROTEIN KINASE KINASE KINASE 20-RELATED"/>
    <property type="match status" value="1"/>
</dbReference>
<dbReference type="PROSITE" id="PS00108">
    <property type="entry name" value="PROTEIN_KINASE_ST"/>
    <property type="match status" value="1"/>
</dbReference>
<dbReference type="InterPro" id="IPR011009">
    <property type="entry name" value="Kinase-like_dom_sf"/>
</dbReference>
<feature type="compositionally biased region" description="Basic and acidic residues" evidence="10">
    <location>
        <begin position="1"/>
        <end position="14"/>
    </location>
</feature>
<evidence type="ECO:0000256" key="4">
    <source>
        <dbReference type="ARBA" id="ARBA00022741"/>
    </source>
</evidence>
<gene>
    <name evidence="12" type="ORF">KIH39_10670</name>
</gene>
<protein>
    <recommendedName>
        <fullName evidence="1">non-specific serine/threonine protein kinase</fullName>
        <ecNumber evidence="1">2.7.11.1</ecNumber>
    </recommendedName>
</protein>
<reference evidence="12" key="1">
    <citation type="submission" date="2021-05" db="EMBL/GenBank/DDBJ databases">
        <title>Complete genome sequence of the cellulolytic planctomycete Telmatocola sphagniphila SP2T and characterization of the first cellulase from planctomycetes.</title>
        <authorList>
            <person name="Rakitin A.L."/>
            <person name="Beletsky A.V."/>
            <person name="Naumoff D.G."/>
            <person name="Kulichevskaya I.S."/>
            <person name="Mardanov A.V."/>
            <person name="Ravin N.V."/>
            <person name="Dedysh S.N."/>
        </authorList>
    </citation>
    <scope>NUCLEOTIDE SEQUENCE</scope>
    <source>
        <strain evidence="12">SP2T</strain>
    </source>
</reference>
<dbReference type="PANTHER" id="PTHR43289:SF6">
    <property type="entry name" value="SERINE_THREONINE-PROTEIN KINASE NEKL-3"/>
    <property type="match status" value="1"/>
</dbReference>
<feature type="region of interest" description="Disordered" evidence="10">
    <location>
        <begin position="1"/>
        <end position="21"/>
    </location>
</feature>
<evidence type="ECO:0000256" key="10">
    <source>
        <dbReference type="SAM" id="MobiDB-lite"/>
    </source>
</evidence>
<dbReference type="GO" id="GO:0004674">
    <property type="term" value="F:protein serine/threonine kinase activity"/>
    <property type="evidence" value="ECO:0007669"/>
    <property type="project" value="UniProtKB-KW"/>
</dbReference>
<sequence>MADSSDKTESENKPDGSSMDLIGKTLGEFEISRRLGAGGMGEVYLARQKSLKRDVAIKVLRPDLAANETALKRFQAEAEAVARLNHPNIVQVYAIGEENGLNYMALEYVDGKNLREYLSRKGTPDLPQAINLMKQIASALSRASEMGFVHRDIKPENILLGRKGEVKIADFGLSRCFADEEQVNITRTGTTMGTPLYMSPEQVQGKTVDPRSDIYSFGVTSYHMLKGEPPFRGATAFEVALQHVQNEAPSLAEARPDLPRELCAIVHKMIAKKPEDRYQTAREIIRELNRIREGMPQSSPLVGNSNSTQPVYSGATQVVTSPAGGMDIELVPVSSRPRWLYPLAGLVAATGLGFALNMVFAKTPVTVVEKETPIVLEPAVSANQKRIEELQAHIEDKSLKLEVVIDDMLELIFCMTREKQFDQAMKFFEDAELRKRSSFTSDSGSHYRVPKNQLIKLLSRLGKGIILSLKDESKASLKEFSEAMKIDFPPKALLKNDGPSPMATFLKENQIWKKAVADALERDVINLPPTERNIDPKFDAYRSYLPRMSITNPAPANKKQ</sequence>
<keyword evidence="5 12" id="KW-0418">Kinase</keyword>
<evidence type="ECO:0000256" key="5">
    <source>
        <dbReference type="ARBA" id="ARBA00022777"/>
    </source>
</evidence>
<proteinExistence type="predicted"/>
<evidence type="ECO:0000256" key="6">
    <source>
        <dbReference type="ARBA" id="ARBA00022840"/>
    </source>
</evidence>
<comment type="catalytic activity">
    <reaction evidence="8">
        <text>L-seryl-[protein] + ATP = O-phospho-L-seryl-[protein] + ADP + H(+)</text>
        <dbReference type="Rhea" id="RHEA:17989"/>
        <dbReference type="Rhea" id="RHEA-COMP:9863"/>
        <dbReference type="Rhea" id="RHEA-COMP:11604"/>
        <dbReference type="ChEBI" id="CHEBI:15378"/>
        <dbReference type="ChEBI" id="CHEBI:29999"/>
        <dbReference type="ChEBI" id="CHEBI:30616"/>
        <dbReference type="ChEBI" id="CHEBI:83421"/>
        <dbReference type="ChEBI" id="CHEBI:456216"/>
        <dbReference type="EC" id="2.7.11.1"/>
    </reaction>
</comment>
<dbReference type="Pfam" id="PF00069">
    <property type="entry name" value="Pkinase"/>
    <property type="match status" value="1"/>
</dbReference>
<evidence type="ECO:0000313" key="13">
    <source>
        <dbReference type="Proteomes" id="UP000676194"/>
    </source>
</evidence>
<dbReference type="InterPro" id="IPR017441">
    <property type="entry name" value="Protein_kinase_ATP_BS"/>
</dbReference>
<evidence type="ECO:0000256" key="3">
    <source>
        <dbReference type="ARBA" id="ARBA00022679"/>
    </source>
</evidence>
<evidence type="ECO:0000256" key="2">
    <source>
        <dbReference type="ARBA" id="ARBA00022527"/>
    </source>
</evidence>
<evidence type="ECO:0000259" key="11">
    <source>
        <dbReference type="PROSITE" id="PS50011"/>
    </source>
</evidence>
<evidence type="ECO:0000313" key="12">
    <source>
        <dbReference type="EMBL" id="QVL34342.1"/>
    </source>
</evidence>
<keyword evidence="6 9" id="KW-0067">ATP-binding</keyword>